<dbReference type="InterPro" id="IPR011611">
    <property type="entry name" value="PfkB_dom"/>
</dbReference>
<keyword evidence="10" id="KW-1185">Reference proteome</keyword>
<keyword evidence="5" id="KW-0511">Multifunctional enzyme</keyword>
<accession>A0ABP9QLM5</accession>
<gene>
    <name evidence="9" type="ORF">GCM10025770_16440</name>
</gene>
<evidence type="ECO:0000256" key="6">
    <source>
        <dbReference type="ARBA" id="ARBA00023277"/>
    </source>
</evidence>
<proteinExistence type="predicted"/>
<evidence type="ECO:0000256" key="1">
    <source>
        <dbReference type="ARBA" id="ARBA00002319"/>
    </source>
</evidence>
<dbReference type="InterPro" id="IPR011913">
    <property type="entry name" value="RfaE_dom_I"/>
</dbReference>
<reference evidence="10" key="1">
    <citation type="journal article" date="2019" name="Int. J. Syst. Evol. Microbiol.">
        <title>The Global Catalogue of Microorganisms (GCM) 10K type strain sequencing project: providing services to taxonomists for standard genome sequencing and annotation.</title>
        <authorList>
            <consortium name="The Broad Institute Genomics Platform"/>
            <consortium name="The Broad Institute Genome Sequencing Center for Infectious Disease"/>
            <person name="Wu L."/>
            <person name="Ma J."/>
        </authorList>
    </citation>
    <scope>NUCLEOTIDE SEQUENCE [LARGE SCALE GENOMIC DNA]</scope>
    <source>
        <strain evidence="10">JCM 18715</strain>
    </source>
</reference>
<dbReference type="Gene3D" id="3.40.1190.20">
    <property type="match status" value="1"/>
</dbReference>
<dbReference type="NCBIfam" id="TIGR00125">
    <property type="entry name" value="cyt_tran_rel"/>
    <property type="match status" value="1"/>
</dbReference>
<dbReference type="PANTHER" id="PTHR46969">
    <property type="entry name" value="BIFUNCTIONAL PROTEIN HLDE"/>
    <property type="match status" value="1"/>
</dbReference>
<evidence type="ECO:0000313" key="10">
    <source>
        <dbReference type="Proteomes" id="UP001500547"/>
    </source>
</evidence>
<dbReference type="InterPro" id="IPR014729">
    <property type="entry name" value="Rossmann-like_a/b/a_fold"/>
</dbReference>
<name>A0ABP9QLM5_9RHOO</name>
<comment type="caution">
    <text evidence="9">The sequence shown here is derived from an EMBL/GenBank/DDBJ whole genome shotgun (WGS) entry which is preliminary data.</text>
</comment>
<evidence type="ECO:0000256" key="2">
    <source>
        <dbReference type="ARBA" id="ARBA00003753"/>
    </source>
</evidence>
<organism evidence="9 10">
    <name type="scientific">Viridibacterium curvum</name>
    <dbReference type="NCBI Taxonomy" id="1101404"/>
    <lineage>
        <taxon>Bacteria</taxon>
        <taxon>Pseudomonadati</taxon>
        <taxon>Pseudomonadota</taxon>
        <taxon>Betaproteobacteria</taxon>
        <taxon>Rhodocyclales</taxon>
        <taxon>Rhodocyclaceae</taxon>
        <taxon>Viridibacterium</taxon>
    </lineage>
</organism>
<dbReference type="Pfam" id="PF01467">
    <property type="entry name" value="CTP_transf_like"/>
    <property type="match status" value="1"/>
</dbReference>
<dbReference type="GO" id="GO:0016301">
    <property type="term" value="F:kinase activity"/>
    <property type="evidence" value="ECO:0007669"/>
    <property type="project" value="UniProtKB-KW"/>
</dbReference>
<protein>
    <submittedName>
        <fullName evidence="9">PfkB family carbohydrate kinase</fullName>
    </submittedName>
</protein>
<evidence type="ECO:0000256" key="3">
    <source>
        <dbReference type="ARBA" id="ARBA00022679"/>
    </source>
</evidence>
<evidence type="ECO:0000256" key="5">
    <source>
        <dbReference type="ARBA" id="ARBA00023268"/>
    </source>
</evidence>
<keyword evidence="4 9" id="KW-0418">Kinase</keyword>
<dbReference type="CDD" id="cd01172">
    <property type="entry name" value="RfaE_like"/>
    <property type="match status" value="1"/>
</dbReference>
<evidence type="ECO:0000256" key="4">
    <source>
        <dbReference type="ARBA" id="ARBA00022777"/>
    </source>
</evidence>
<dbReference type="InterPro" id="IPR029056">
    <property type="entry name" value="Ribokinase-like"/>
</dbReference>
<dbReference type="SUPFAM" id="SSF52374">
    <property type="entry name" value="Nucleotidylyl transferase"/>
    <property type="match status" value="1"/>
</dbReference>
<dbReference type="Proteomes" id="UP001500547">
    <property type="component" value="Unassembled WGS sequence"/>
</dbReference>
<evidence type="ECO:0000259" key="7">
    <source>
        <dbReference type="Pfam" id="PF00294"/>
    </source>
</evidence>
<dbReference type="Gene3D" id="3.40.50.620">
    <property type="entry name" value="HUPs"/>
    <property type="match status" value="1"/>
</dbReference>
<sequence length="471" mass="51239">MFVWGSFNVVHPGHLRLLNFAAECGDFLVVGVSDDGRPETFLPEQLRLEGVRAISAVNYSFVLRCPAEVFIAELKPDVVVKGKEHEQHFNPEQEVVDAYGGRLLFSSGDVRFSSLDLLQKELREAHYSAITKPLDFPERHGFNFERLAGYIKRFDTLRVAVIGDLIVDEYITCDPLGMSQEDPTIVVTPIKSDLFVGGAGIVAAHARGLGAQVEFFGIAGVDSTAVFAQQTLESYEVACHLIADESRPTTLKQRYRARGKTLLRVSHLRQHDISQELIRDVLERMRPVIEAADLLIFSDFNYGCLPQELVDAICAECHKSGVMMVADSQASSQIGDVSRFKGMRLITPTEHEARLAVRDTSAGLVVLADALQNQSQAGSVFITMGAEGLLIHSPDTPSNGLVTDQLPAFNAAPKDVSGAGDSLMICSAMALAVGASVWESAYLGALAAACQVGRVGNIPLRNEELLQELAQ</sequence>
<dbReference type="EMBL" id="BAABLD010000008">
    <property type="protein sequence ID" value="GAA5163748.1"/>
    <property type="molecule type" value="Genomic_DNA"/>
</dbReference>
<comment type="function">
    <text evidence="1">Catalyzes the phosphorylation of D-glycero-D-manno-heptose 7-phosphate at the C-1 position to selectively form D-glycero-beta-D-manno-heptose-1,7-bisphosphate.</text>
</comment>
<dbReference type="SUPFAM" id="SSF53613">
    <property type="entry name" value="Ribokinase-like"/>
    <property type="match status" value="1"/>
</dbReference>
<feature type="domain" description="Cytidyltransferase-like" evidence="8">
    <location>
        <begin position="3"/>
        <end position="102"/>
    </location>
</feature>
<comment type="function">
    <text evidence="2">Catalyzes the ADP transfer from ATP to D-glycero-beta-D-manno-heptose 1-phosphate, yielding ADP-D-glycero-beta-D-manno-heptose.</text>
</comment>
<evidence type="ECO:0000259" key="8">
    <source>
        <dbReference type="Pfam" id="PF01467"/>
    </source>
</evidence>
<dbReference type="InterPro" id="IPR004821">
    <property type="entry name" value="Cyt_trans-like"/>
</dbReference>
<feature type="domain" description="Carbohydrate kinase PfkB" evidence="7">
    <location>
        <begin position="159"/>
        <end position="458"/>
    </location>
</feature>
<keyword evidence="3" id="KW-0808">Transferase</keyword>
<evidence type="ECO:0000313" key="9">
    <source>
        <dbReference type="EMBL" id="GAA5163748.1"/>
    </source>
</evidence>
<dbReference type="PANTHER" id="PTHR46969:SF1">
    <property type="entry name" value="BIFUNCTIONAL PROTEIN HLDE"/>
    <property type="match status" value="1"/>
</dbReference>
<keyword evidence="6" id="KW-0119">Carbohydrate metabolism</keyword>
<dbReference type="Pfam" id="PF00294">
    <property type="entry name" value="PfkB"/>
    <property type="match status" value="1"/>
</dbReference>